<dbReference type="SMART" id="SM00388">
    <property type="entry name" value="HisKA"/>
    <property type="match status" value="1"/>
</dbReference>
<name>B5W680_LIMMA</name>
<keyword evidence="8" id="KW-0472">Membrane</keyword>
<dbReference type="SUPFAM" id="SSF55785">
    <property type="entry name" value="PYP-like sensor domain (PAS domain)"/>
    <property type="match status" value="3"/>
</dbReference>
<dbReference type="CDD" id="cd00130">
    <property type="entry name" value="PAS"/>
    <property type="match status" value="3"/>
</dbReference>
<organism evidence="12 13">
    <name type="scientific">Limnospira maxima CS-328</name>
    <dbReference type="NCBI Taxonomy" id="513049"/>
    <lineage>
        <taxon>Bacteria</taxon>
        <taxon>Bacillati</taxon>
        <taxon>Cyanobacteriota</taxon>
        <taxon>Cyanophyceae</taxon>
        <taxon>Oscillatoriophycideae</taxon>
        <taxon>Oscillatoriales</taxon>
        <taxon>Sirenicapillariaceae</taxon>
        <taxon>Limnospira</taxon>
    </lineage>
</organism>
<dbReference type="EC" id="2.7.13.3" evidence="2"/>
<comment type="caution">
    <text evidence="12">The sequence shown here is derived from an EMBL/GenBank/DDBJ whole genome shotgun (WGS) entry which is preliminary data.</text>
</comment>
<dbReference type="SMART" id="SM00065">
    <property type="entry name" value="GAF"/>
    <property type="match status" value="1"/>
</dbReference>
<dbReference type="Pfam" id="PF01590">
    <property type="entry name" value="GAF"/>
    <property type="match status" value="1"/>
</dbReference>
<dbReference type="SMART" id="SM00091">
    <property type="entry name" value="PAS"/>
    <property type="match status" value="3"/>
</dbReference>
<evidence type="ECO:0000256" key="7">
    <source>
        <dbReference type="SAM" id="Coils"/>
    </source>
</evidence>
<feature type="domain" description="Histidine kinase" evidence="9">
    <location>
        <begin position="828"/>
        <end position="1081"/>
    </location>
</feature>
<feature type="domain" description="PAC" evidence="11">
    <location>
        <begin position="446"/>
        <end position="499"/>
    </location>
</feature>
<feature type="coiled-coil region" evidence="7">
    <location>
        <begin position="151"/>
        <end position="208"/>
    </location>
</feature>
<evidence type="ECO:0000256" key="5">
    <source>
        <dbReference type="ARBA" id="ARBA00022777"/>
    </source>
</evidence>
<reference evidence="12 13" key="1">
    <citation type="journal article" date="2011" name="Appl. Environ. Microbiol.">
        <title>Contribution of a Sodium Ion Gradient to Energy Conservation during Fermentation in the Cyanobacterium Arthrospira (Spirulina) maxima CS-328.</title>
        <authorList>
            <person name="Carrieri D."/>
            <person name="Ananyev G."/>
            <person name="Lenz O."/>
            <person name="Bryant D.A."/>
            <person name="Dismukes G.C."/>
        </authorList>
    </citation>
    <scope>NUCLEOTIDE SEQUENCE [LARGE SCALE GENOMIC DNA]</scope>
    <source>
        <strain evidence="12 13">CS-328</strain>
    </source>
</reference>
<keyword evidence="5 12" id="KW-0418">Kinase</keyword>
<keyword evidence="7" id="KW-0175">Coiled coil</keyword>
<dbReference type="Proteomes" id="UP000004061">
    <property type="component" value="Unassembled WGS sequence"/>
</dbReference>
<keyword evidence="4" id="KW-0808">Transferase</keyword>
<dbReference type="InterPro" id="IPR052162">
    <property type="entry name" value="Sensor_kinase/Photoreceptor"/>
</dbReference>
<dbReference type="CDD" id="cd00082">
    <property type="entry name" value="HisKA"/>
    <property type="match status" value="1"/>
</dbReference>
<feature type="domain" description="PAS" evidence="10">
    <location>
        <begin position="245"/>
        <end position="317"/>
    </location>
</feature>
<dbReference type="InterPro" id="IPR001610">
    <property type="entry name" value="PAC"/>
</dbReference>
<dbReference type="Pfam" id="PF08448">
    <property type="entry name" value="PAS_4"/>
    <property type="match status" value="1"/>
</dbReference>
<dbReference type="SUPFAM" id="SSF55781">
    <property type="entry name" value="GAF domain-like"/>
    <property type="match status" value="1"/>
</dbReference>
<dbReference type="SUPFAM" id="SSF55874">
    <property type="entry name" value="ATPase domain of HSP90 chaperone/DNA topoisomerase II/histidine kinase"/>
    <property type="match status" value="1"/>
</dbReference>
<dbReference type="InterPro" id="IPR000014">
    <property type="entry name" value="PAS"/>
</dbReference>
<dbReference type="PROSITE" id="PS50112">
    <property type="entry name" value="PAS"/>
    <property type="match status" value="1"/>
</dbReference>
<dbReference type="InterPro" id="IPR000700">
    <property type="entry name" value="PAS-assoc_C"/>
</dbReference>
<dbReference type="PANTHER" id="PTHR43304">
    <property type="entry name" value="PHYTOCHROME-LIKE PROTEIN CPH1"/>
    <property type="match status" value="1"/>
</dbReference>
<dbReference type="SMART" id="SM00086">
    <property type="entry name" value="PAC"/>
    <property type="match status" value="3"/>
</dbReference>
<proteinExistence type="predicted"/>
<evidence type="ECO:0000259" key="10">
    <source>
        <dbReference type="PROSITE" id="PS50112"/>
    </source>
</evidence>
<evidence type="ECO:0000256" key="1">
    <source>
        <dbReference type="ARBA" id="ARBA00000085"/>
    </source>
</evidence>
<accession>B5W680</accession>
<keyword evidence="8" id="KW-1133">Transmembrane helix</keyword>
<dbReference type="PROSITE" id="PS50113">
    <property type="entry name" value="PAC"/>
    <property type="match status" value="3"/>
</dbReference>
<dbReference type="GO" id="GO:0000155">
    <property type="term" value="F:phosphorelay sensor kinase activity"/>
    <property type="evidence" value="ECO:0007669"/>
    <property type="project" value="InterPro"/>
</dbReference>
<dbReference type="AlphaFoldDB" id="B5W680"/>
<evidence type="ECO:0000256" key="8">
    <source>
        <dbReference type="SAM" id="Phobius"/>
    </source>
</evidence>
<keyword evidence="8" id="KW-0812">Transmembrane</keyword>
<evidence type="ECO:0000256" key="2">
    <source>
        <dbReference type="ARBA" id="ARBA00012438"/>
    </source>
</evidence>
<dbReference type="EMBL" id="ABYK01000041">
    <property type="protein sequence ID" value="EDZ92968.1"/>
    <property type="molecule type" value="Genomic_DNA"/>
</dbReference>
<evidence type="ECO:0000259" key="11">
    <source>
        <dbReference type="PROSITE" id="PS50113"/>
    </source>
</evidence>
<keyword evidence="6" id="KW-0902">Two-component regulatory system</keyword>
<dbReference type="Gene3D" id="3.30.450.40">
    <property type="match status" value="1"/>
</dbReference>
<dbReference type="InterPro" id="IPR035965">
    <property type="entry name" value="PAS-like_dom_sf"/>
</dbReference>
<dbReference type="InterPro" id="IPR013655">
    <property type="entry name" value="PAS_fold_3"/>
</dbReference>
<dbReference type="PRINTS" id="PR00344">
    <property type="entry name" value="BCTRLSENSOR"/>
</dbReference>
<dbReference type="PROSITE" id="PS50109">
    <property type="entry name" value="HIS_KIN"/>
    <property type="match status" value="1"/>
</dbReference>
<dbReference type="InterPro" id="IPR004358">
    <property type="entry name" value="Sig_transdc_His_kin-like_C"/>
</dbReference>
<dbReference type="NCBIfam" id="TIGR00229">
    <property type="entry name" value="sensory_box"/>
    <property type="match status" value="3"/>
</dbReference>
<dbReference type="Pfam" id="PF08447">
    <property type="entry name" value="PAS_3"/>
    <property type="match status" value="2"/>
</dbReference>
<evidence type="ECO:0000256" key="6">
    <source>
        <dbReference type="ARBA" id="ARBA00023012"/>
    </source>
</evidence>
<dbReference type="InterPro" id="IPR003594">
    <property type="entry name" value="HATPase_dom"/>
</dbReference>
<dbReference type="InterPro" id="IPR003018">
    <property type="entry name" value="GAF"/>
</dbReference>
<evidence type="ECO:0000256" key="4">
    <source>
        <dbReference type="ARBA" id="ARBA00022679"/>
    </source>
</evidence>
<feature type="coiled-coil region" evidence="7">
    <location>
        <begin position="789"/>
        <end position="819"/>
    </location>
</feature>
<evidence type="ECO:0000313" key="12">
    <source>
        <dbReference type="EMBL" id="EDZ92968.1"/>
    </source>
</evidence>
<dbReference type="InterPro" id="IPR003661">
    <property type="entry name" value="HisK_dim/P_dom"/>
</dbReference>
<keyword evidence="13" id="KW-1185">Reference proteome</keyword>
<dbReference type="SMART" id="SM00387">
    <property type="entry name" value="HATPase_c"/>
    <property type="match status" value="1"/>
</dbReference>
<dbReference type="Gene3D" id="1.10.287.130">
    <property type="match status" value="1"/>
</dbReference>
<dbReference type="Pfam" id="PF02518">
    <property type="entry name" value="HATPase_c"/>
    <property type="match status" value="1"/>
</dbReference>
<feature type="domain" description="PAC" evidence="11">
    <location>
        <begin position="574"/>
        <end position="625"/>
    </location>
</feature>
<dbReference type="InterPro" id="IPR029016">
    <property type="entry name" value="GAF-like_dom_sf"/>
</dbReference>
<evidence type="ECO:0000259" key="9">
    <source>
        <dbReference type="PROSITE" id="PS50109"/>
    </source>
</evidence>
<gene>
    <name evidence="12" type="ORF">AmaxDRAFT_4279</name>
</gene>
<feature type="domain" description="PAC" evidence="11">
    <location>
        <begin position="321"/>
        <end position="374"/>
    </location>
</feature>
<evidence type="ECO:0000313" key="13">
    <source>
        <dbReference type="Proteomes" id="UP000004061"/>
    </source>
</evidence>
<dbReference type="Gene3D" id="2.10.70.100">
    <property type="match status" value="1"/>
</dbReference>
<evidence type="ECO:0000256" key="3">
    <source>
        <dbReference type="ARBA" id="ARBA00022553"/>
    </source>
</evidence>
<dbReference type="SUPFAM" id="SSF47384">
    <property type="entry name" value="Homodimeric domain of signal transducing histidine kinase"/>
    <property type="match status" value="1"/>
</dbReference>
<protein>
    <recommendedName>
        <fullName evidence="2">histidine kinase</fullName>
        <ecNumber evidence="2">2.7.13.3</ecNumber>
    </recommendedName>
</protein>
<dbReference type="InterPro" id="IPR036097">
    <property type="entry name" value="HisK_dim/P_sf"/>
</dbReference>
<sequence length="1081" mass="124334">MIANIRFLYQTYFPMKLKQKIAATYIATLGIAITGTTIGLLVGNYYEKPAIINRDAVVNQYALLNHLQVKILYNRPSKQLSPYLSEPEGFRQSVNAFMQRLDEIDDLLTEYEQLDQDKKTPELQLLFSEYQETVGIFAERLNRFATAVEGLNFADDQIQAAQQELIALIQSPEFANFIELPDQLTEVTNRTRKQLKLAELELAKAQKMRNYIATNSLLLSVAIASLAGMLLSRAIARQEIANQAERERLQLALESANIATWEWNPQTQQVYFDSRWKTILGYQSDEIKDSLESWESRVHPEDIELVHEQIQKHIRGEIPIYENEHRLRCKDGSYRWNFARGKVVEWDQQGKPIRFIGINYDISDRQEAENKLRESEGIWRTLCDVTPAAIAMFDTQMRYLVANRAWYQQYGLENQEIIGRSHYEIFPDIPQHWKDIHSRCLTGVTEKSEADLWMRDDGGSDWVCWEIRPWIDGNGNIGGLLMYTEVITERKAYEITLAELSKQLKKAQEVAHLGYWSFDITTQKITWSEEVFNIFGLDPDQGEPNFEQNLQLYHPEDRDFFLQRVGEANQGIPQNFDARIIRPNGEIRYINSRIELEFRDGQLVRMFGIVIDITDRQTEEALRSLLTRTQLLSHISTEIRNSLDLDTILQNAVNAIFAELKVDICSFGWYNHHDDSGIWEVVTEQKKPGFTSWLGPYQLNDFPRLFEKIFREEFYSLDIRTSEDQKEVDFFQGMGITLYLALPIHTESKIGAFELGRSQGDAPWQDDEIDLLKNIANQVAIAIQQAQLYQESQAKSQEIERAYRELQDTQMQLIQSEKMSSLGQLVAGVAHEINNPVSFIYGNLSHTSQYTEDLLHLIKLYKQYYPEPAPNIADFIEEIDLDFIKEDLPQIINSMKTGAERIRDIVKSLRTFSRLDEAKLKAVDLHENLESTLVILQNRLNGRAGNPPIEVIKDYGDLPDYECYIGLLNQVFLNVLANAIQAIEERHNHQTDADYSGKITITTSLDSLAIFIAIKDNGIGMSPEVQGKIFNPFFTTKPIGQGTGMGLPTSYQIITQNHRGELNFTSVLGEGSEFMIKLPLS</sequence>
<dbReference type="InterPro" id="IPR005467">
    <property type="entry name" value="His_kinase_dom"/>
</dbReference>
<dbReference type="PANTHER" id="PTHR43304:SF1">
    <property type="entry name" value="PAC DOMAIN-CONTAINING PROTEIN"/>
    <property type="match status" value="1"/>
</dbReference>
<keyword evidence="3" id="KW-0597">Phosphoprotein</keyword>
<dbReference type="Gene3D" id="3.30.565.10">
    <property type="entry name" value="Histidine kinase-like ATPase, C-terminal domain"/>
    <property type="match status" value="1"/>
</dbReference>
<dbReference type="InterPro" id="IPR013656">
    <property type="entry name" value="PAS_4"/>
</dbReference>
<dbReference type="InterPro" id="IPR036890">
    <property type="entry name" value="HATPase_C_sf"/>
</dbReference>
<feature type="transmembrane region" description="Helical" evidence="8">
    <location>
        <begin position="22"/>
        <end position="46"/>
    </location>
</feature>
<comment type="catalytic activity">
    <reaction evidence="1">
        <text>ATP + protein L-histidine = ADP + protein N-phospho-L-histidine.</text>
        <dbReference type="EC" id="2.7.13.3"/>
    </reaction>
</comment>
<dbReference type="Gene3D" id="3.30.450.20">
    <property type="entry name" value="PAS domain"/>
    <property type="match status" value="3"/>
</dbReference>